<dbReference type="SUPFAM" id="SSF51445">
    <property type="entry name" value="(Trans)glycosidases"/>
    <property type="match status" value="1"/>
</dbReference>
<keyword evidence="5 10" id="KW-0328">Glycosyltransferase</keyword>
<dbReference type="PANTHER" id="PTHR32438:SF5">
    <property type="entry name" value="4-ALPHA-GLUCANOTRANSFERASE DPE1, CHLOROPLASTIC_AMYLOPLASTIC"/>
    <property type="match status" value="1"/>
</dbReference>
<evidence type="ECO:0000256" key="3">
    <source>
        <dbReference type="ARBA" id="ARBA00012560"/>
    </source>
</evidence>
<dbReference type="Proteomes" id="UP000620046">
    <property type="component" value="Unassembled WGS sequence"/>
</dbReference>
<evidence type="ECO:0000256" key="10">
    <source>
        <dbReference type="RuleBase" id="RU361207"/>
    </source>
</evidence>
<dbReference type="NCBIfam" id="TIGR00217">
    <property type="entry name" value="malQ"/>
    <property type="match status" value="1"/>
</dbReference>
<comment type="catalytic activity">
    <reaction evidence="1 10">
        <text>Transfers a segment of a (1-&gt;4)-alpha-D-glucan to a new position in an acceptor, which may be glucose or a (1-&gt;4)-alpha-D-glucan.</text>
        <dbReference type="EC" id="2.4.1.25"/>
    </reaction>
</comment>
<keyword evidence="6 10" id="KW-0808">Transferase</keyword>
<evidence type="ECO:0000256" key="4">
    <source>
        <dbReference type="ARBA" id="ARBA00020295"/>
    </source>
</evidence>
<dbReference type="InterPro" id="IPR017853">
    <property type="entry name" value="GH"/>
</dbReference>
<sequence length="668" mass="73562">MSDSSLETLAHAAGIGTRWTDAYGQARSLSNDTLHGLLDAMQWPSHDAASRETSRKLIEERANSVPALITADVDEVFDLPQAVRHAASITACDEAGEEHALVMLGDGKCRAPARHGYYQLGIGPNQLVLAVAPRRCFGIGDALGMQKHRAWGLGAQVYSLRHSADGGVGDSLAVAQLADTIGHAGGDALALSPVHAMSPIRTHSSPYSPSHRGFLNWLHADATQVLGASALQDAIRQSDIASMWQQAQQNTRVDWPQAYALRRHVFGLLHRQLPRAPQSLRDDLARFTAQGGDMLRQHALLAARQAEAASRSESTAWKQWKEDWRDEAVTRHFAQTHAAGVDFEIFLQWLAARSWDKTCALAYTAGQRIGLIWDLAVGFEAGGSEAWAWREHVLDGLELGAPPDAFNPDGQRWGVTSYSPWGLKTSGFRPFIELLRANMARGGGIRMDHIIGFQHLWVLPEGGSATEGGYIRQPLQDLLRMTALESWRHRCIVIGEDLGTVPEGLRDVLAARGVLGMDVLLFTRDENGDFLSPKSWRKNAVAMTTTHDLPPLAGWREGVDITELAKVHRWGGDELRQRMQMREQDIARLDVAMGGAWHTRYVDYLAQTPSPLLLIPLEDALARKEQPNLPGTIDSHPNWQHRLPENAVETLQPVLLSIDNSLKQAMPA</sequence>
<evidence type="ECO:0000313" key="12">
    <source>
        <dbReference type="Proteomes" id="UP000620046"/>
    </source>
</evidence>
<keyword evidence="7 10" id="KW-0119">Carbohydrate metabolism</keyword>
<keyword evidence="12" id="KW-1185">Reference proteome</keyword>
<reference evidence="12" key="1">
    <citation type="journal article" date="2019" name="Int. J. Syst. Evol. Microbiol.">
        <title>The Global Catalogue of Microorganisms (GCM) 10K type strain sequencing project: providing services to taxonomists for standard genome sequencing and annotation.</title>
        <authorList>
            <consortium name="The Broad Institute Genomics Platform"/>
            <consortium name="The Broad Institute Genome Sequencing Center for Infectious Disease"/>
            <person name="Wu L."/>
            <person name="Ma J."/>
        </authorList>
    </citation>
    <scope>NUCLEOTIDE SEQUENCE [LARGE SCALE GENOMIC DNA]</scope>
    <source>
        <strain evidence="12">CGMCC 1.15439</strain>
    </source>
</reference>
<accession>A0ABQ1GFB2</accession>
<proteinExistence type="inferred from homology"/>
<dbReference type="RefSeq" id="WP_188796129.1">
    <property type="nucleotide sequence ID" value="NZ_BMJA01000003.1"/>
</dbReference>
<name>A0ABQ1GFB2_9GAMM</name>
<evidence type="ECO:0000313" key="11">
    <source>
        <dbReference type="EMBL" id="GGA42671.1"/>
    </source>
</evidence>
<evidence type="ECO:0000256" key="5">
    <source>
        <dbReference type="ARBA" id="ARBA00022676"/>
    </source>
</evidence>
<dbReference type="InterPro" id="IPR003385">
    <property type="entry name" value="Glyco_hydro_77"/>
</dbReference>
<dbReference type="EC" id="2.4.1.25" evidence="3 10"/>
<evidence type="ECO:0000256" key="6">
    <source>
        <dbReference type="ARBA" id="ARBA00022679"/>
    </source>
</evidence>
<comment type="similarity">
    <text evidence="2 10">Belongs to the disproportionating enzyme family.</text>
</comment>
<dbReference type="Pfam" id="PF02446">
    <property type="entry name" value="Glyco_hydro_77"/>
    <property type="match status" value="1"/>
</dbReference>
<dbReference type="Gene3D" id="3.20.20.80">
    <property type="entry name" value="Glycosidases"/>
    <property type="match status" value="1"/>
</dbReference>
<gene>
    <name evidence="11" type="ORF">GCM10010981_34710</name>
</gene>
<evidence type="ECO:0000256" key="7">
    <source>
        <dbReference type="ARBA" id="ARBA00023277"/>
    </source>
</evidence>
<evidence type="ECO:0000256" key="8">
    <source>
        <dbReference type="ARBA" id="ARBA00031423"/>
    </source>
</evidence>
<organism evidence="11 12">
    <name type="scientific">Dyella nitratireducens</name>
    <dbReference type="NCBI Taxonomy" id="1849580"/>
    <lineage>
        <taxon>Bacteria</taxon>
        <taxon>Pseudomonadati</taxon>
        <taxon>Pseudomonadota</taxon>
        <taxon>Gammaproteobacteria</taxon>
        <taxon>Lysobacterales</taxon>
        <taxon>Rhodanobacteraceae</taxon>
        <taxon>Dyella</taxon>
    </lineage>
</organism>
<dbReference type="EMBL" id="BMJA01000003">
    <property type="protein sequence ID" value="GGA42671.1"/>
    <property type="molecule type" value="Genomic_DNA"/>
</dbReference>
<dbReference type="PANTHER" id="PTHR32438">
    <property type="entry name" value="4-ALPHA-GLUCANOTRANSFERASE DPE1, CHLOROPLASTIC/AMYLOPLASTIC"/>
    <property type="match status" value="1"/>
</dbReference>
<evidence type="ECO:0000256" key="1">
    <source>
        <dbReference type="ARBA" id="ARBA00000439"/>
    </source>
</evidence>
<evidence type="ECO:0000256" key="9">
    <source>
        <dbReference type="ARBA" id="ARBA00031501"/>
    </source>
</evidence>
<evidence type="ECO:0000256" key="2">
    <source>
        <dbReference type="ARBA" id="ARBA00005684"/>
    </source>
</evidence>
<protein>
    <recommendedName>
        <fullName evidence="4 10">4-alpha-glucanotransferase</fullName>
        <ecNumber evidence="3 10">2.4.1.25</ecNumber>
    </recommendedName>
    <alternativeName>
        <fullName evidence="8 10">Amylomaltase</fullName>
    </alternativeName>
    <alternativeName>
        <fullName evidence="9 10">Disproportionating enzyme</fullName>
    </alternativeName>
</protein>
<comment type="caution">
    <text evidence="11">The sequence shown here is derived from an EMBL/GenBank/DDBJ whole genome shotgun (WGS) entry which is preliminary data.</text>
</comment>